<proteinExistence type="predicted"/>
<accession>A0A6M0S324</accession>
<comment type="caution">
    <text evidence="1">The sequence shown here is derived from an EMBL/GenBank/DDBJ whole genome shotgun (WGS) entry which is preliminary data.</text>
</comment>
<dbReference type="AlphaFoldDB" id="A0A6M0S324"/>
<name>A0A6M0S324_9CYAN</name>
<evidence type="ECO:0000313" key="2">
    <source>
        <dbReference type="Proteomes" id="UP000473574"/>
    </source>
</evidence>
<evidence type="ECO:0000313" key="1">
    <source>
        <dbReference type="EMBL" id="NEZ62453.1"/>
    </source>
</evidence>
<reference evidence="1 2" key="1">
    <citation type="journal article" date="2020" name="Microb. Ecol.">
        <title>Ecogenomics of the Marine Benthic Filamentous Cyanobacterium Adonisia.</title>
        <authorList>
            <person name="Walter J.M."/>
            <person name="Coutinho F.H."/>
            <person name="Leomil L."/>
            <person name="Hargreaves P.I."/>
            <person name="Campeao M.E."/>
            <person name="Vieira V.V."/>
            <person name="Silva B.S."/>
            <person name="Fistarol G.O."/>
            <person name="Salomon P.S."/>
            <person name="Sawabe T."/>
            <person name="Mino S."/>
            <person name="Hosokawa M."/>
            <person name="Miyashita H."/>
            <person name="Maruyama F."/>
            <person name="van Verk M.C."/>
            <person name="Dutilh B.E."/>
            <person name="Thompson C.C."/>
            <person name="Thompson F.L."/>
        </authorList>
    </citation>
    <scope>NUCLEOTIDE SEQUENCE [LARGE SCALE GENOMIC DNA]</scope>
    <source>
        <strain evidence="1 2">CCMR0082</strain>
    </source>
</reference>
<dbReference type="RefSeq" id="WP_163660905.1">
    <property type="nucleotide sequence ID" value="NZ_QZCE01000001.1"/>
</dbReference>
<dbReference type="Proteomes" id="UP000473574">
    <property type="component" value="Unassembled WGS sequence"/>
</dbReference>
<protein>
    <submittedName>
        <fullName evidence="1">Uncharacterized protein</fullName>
    </submittedName>
</protein>
<gene>
    <name evidence="1" type="ORF">D0962_06605</name>
</gene>
<sequence>MEALPHDGGGATGLLEDFGASNTLSAEQVQLITIGGKGWTDKLWVSVTFADELQVGVTVEPHRPDGGKLYIRFPKRPVLRVAA</sequence>
<dbReference type="EMBL" id="QZCE01000001">
    <property type="protein sequence ID" value="NEZ62453.1"/>
    <property type="molecule type" value="Genomic_DNA"/>
</dbReference>
<organism evidence="1 2">
    <name type="scientific">Adonisia turfae CCMR0082</name>
    <dbReference type="NCBI Taxonomy" id="2304604"/>
    <lineage>
        <taxon>Bacteria</taxon>
        <taxon>Bacillati</taxon>
        <taxon>Cyanobacteriota</taxon>
        <taxon>Adonisia</taxon>
        <taxon>Adonisia turfae</taxon>
    </lineage>
</organism>